<organism evidence="1 2">
    <name type="scientific">Yersinia bercovieri ATCC 43970</name>
    <dbReference type="NCBI Taxonomy" id="349968"/>
    <lineage>
        <taxon>Bacteria</taxon>
        <taxon>Pseudomonadati</taxon>
        <taxon>Pseudomonadota</taxon>
        <taxon>Gammaproteobacteria</taxon>
        <taxon>Enterobacterales</taxon>
        <taxon>Yersiniaceae</taxon>
        <taxon>Yersinia</taxon>
    </lineage>
</organism>
<sequence length="87" mass="10278">MSDNITELRFTHNAPMDSRGFRCLQMFQQWQRRIDIILSPYSLTQQSFSILAMCGWLSEKTIGRPSALPSDKKCWWKCQVYPKCRCL</sequence>
<gene>
    <name evidence="1" type="ORF">yberc0001_36750</name>
</gene>
<dbReference type="EMBL" id="AALC02000072">
    <property type="protein sequence ID" value="EEQ05103.1"/>
    <property type="molecule type" value="Genomic_DNA"/>
</dbReference>
<dbReference type="Proteomes" id="UP000010319">
    <property type="component" value="Unassembled WGS sequence"/>
</dbReference>
<evidence type="ECO:0000313" key="2">
    <source>
        <dbReference type="Proteomes" id="UP000010319"/>
    </source>
</evidence>
<proteinExistence type="predicted"/>
<reference evidence="1" key="1">
    <citation type="submission" date="2008-12" db="EMBL/GenBank/DDBJ databases">
        <title>Annotation of the Yersinia bercovieri ATCC 43970 genome.</title>
        <authorList>
            <person name="Read T.D."/>
            <person name="Akmal A."/>
            <person name="Bishop-Lilly K."/>
            <person name="Chen P.E."/>
            <person name="Cook C."/>
            <person name="Kiley M.P."/>
            <person name="Lentz S."/>
            <person name="Mateczun A."/>
            <person name="Nagarajan N."/>
            <person name="Nolan N."/>
            <person name="Osborne B.I."/>
            <person name="Pop M."/>
            <person name="Sozhamannan S."/>
            <person name="Stewart A.C."/>
            <person name="Sulakvelidze A."/>
            <person name="Thomason B."/>
            <person name="Willner K."/>
            <person name="Zwick M.E."/>
        </authorList>
    </citation>
    <scope>NUCLEOTIDE SEQUENCE [LARGE SCALE GENOMIC DNA]</scope>
    <source>
        <strain evidence="1">ATCC 43970</strain>
    </source>
</reference>
<evidence type="ECO:0000313" key="1">
    <source>
        <dbReference type="EMBL" id="EEQ05103.1"/>
    </source>
</evidence>
<keyword evidence="2" id="KW-1185">Reference proteome</keyword>
<protein>
    <submittedName>
        <fullName evidence="1">Transcriptional regulator, MarR family</fullName>
    </submittedName>
</protein>
<name>A0ABM9XUN7_YERBE</name>
<comment type="caution">
    <text evidence="1">The sequence shown here is derived from an EMBL/GenBank/DDBJ whole genome shotgun (WGS) entry which is preliminary data.</text>
</comment>
<dbReference type="RefSeq" id="WP_005279016.1">
    <property type="nucleotide sequence ID" value="NZ_AALC02000072.1"/>
</dbReference>
<accession>A0ABM9XUN7</accession>